<evidence type="ECO:0000313" key="4">
    <source>
        <dbReference type="Proteomes" id="UP000018511"/>
    </source>
</evidence>
<dbReference type="GO" id="GO:0140664">
    <property type="term" value="F:ATP-dependent DNA damage sensor activity"/>
    <property type="evidence" value="ECO:0007669"/>
    <property type="project" value="InterPro"/>
</dbReference>
<dbReference type="GO" id="GO:0005524">
    <property type="term" value="F:ATP binding"/>
    <property type="evidence" value="ECO:0007669"/>
    <property type="project" value="InterPro"/>
</dbReference>
<dbReference type="FunFam" id="3.30.1370.100:FF:000005">
    <property type="entry name" value="DNA mismatch repair protein MutL"/>
    <property type="match status" value="1"/>
</dbReference>
<dbReference type="EMBL" id="AXUP01000655">
    <property type="protein sequence ID" value="ESW36176.1"/>
    <property type="molecule type" value="Genomic_DNA"/>
</dbReference>
<feature type="compositionally biased region" description="Low complexity" evidence="1">
    <location>
        <begin position="1"/>
        <end position="21"/>
    </location>
</feature>
<dbReference type="PANTHER" id="PTHR10073">
    <property type="entry name" value="DNA MISMATCH REPAIR PROTEIN MLH, PMS, MUTL"/>
    <property type="match status" value="1"/>
</dbReference>
<gene>
    <name evidence="3" type="primary">mutL</name>
    <name evidence="3" type="ORF">O164_31655</name>
</gene>
<proteinExistence type="predicted"/>
<feature type="non-terminal residue" evidence="3">
    <location>
        <position position="1"/>
    </location>
</feature>
<dbReference type="GO" id="GO:0016887">
    <property type="term" value="F:ATP hydrolysis activity"/>
    <property type="evidence" value="ECO:0007669"/>
    <property type="project" value="InterPro"/>
</dbReference>
<feature type="region of interest" description="Disordered" evidence="1">
    <location>
        <begin position="1"/>
        <end position="31"/>
    </location>
</feature>
<dbReference type="InterPro" id="IPR042121">
    <property type="entry name" value="MutL_C_regsub"/>
</dbReference>
<dbReference type="SMART" id="SM00853">
    <property type="entry name" value="MutL_C"/>
    <property type="match status" value="1"/>
</dbReference>
<evidence type="ECO:0000313" key="3">
    <source>
        <dbReference type="EMBL" id="ESW36176.1"/>
    </source>
</evidence>
<feature type="domain" description="MutL C-terminal dimerisation" evidence="2">
    <location>
        <begin position="67"/>
        <end position="210"/>
    </location>
</feature>
<reference evidence="3 4" key="1">
    <citation type="submission" date="2013-10" db="EMBL/GenBank/DDBJ databases">
        <title>Whole Genome Shotgun Sequence of Pseudomonas taiwanensis SJ9.</title>
        <authorList>
            <person name="Hong S.-J."/>
            <person name="Shin J.-H."/>
        </authorList>
    </citation>
    <scope>NUCLEOTIDE SEQUENCE [LARGE SCALE GENOMIC DNA]</scope>
    <source>
        <strain evidence="3 4">SJ9</strain>
    </source>
</reference>
<dbReference type="PATRIC" id="fig|1388762.3.peg.5919"/>
<dbReference type="Gene3D" id="3.30.1540.20">
    <property type="entry name" value="MutL, C-terminal domain, dimerisation subdomain"/>
    <property type="match status" value="1"/>
</dbReference>
<protein>
    <submittedName>
        <fullName evidence="3">DNA mismatch repair protein MutL</fullName>
    </submittedName>
</protein>
<dbReference type="InterPro" id="IPR037198">
    <property type="entry name" value="MutL_C_sf"/>
</dbReference>
<dbReference type="PANTHER" id="PTHR10073:SF12">
    <property type="entry name" value="DNA MISMATCH REPAIR PROTEIN MLH1"/>
    <property type="match status" value="1"/>
</dbReference>
<dbReference type="InterPro" id="IPR014790">
    <property type="entry name" value="MutL_C"/>
</dbReference>
<accession>V7D4J3</accession>
<dbReference type="GO" id="GO:0006298">
    <property type="term" value="P:mismatch repair"/>
    <property type="evidence" value="ECO:0007669"/>
    <property type="project" value="InterPro"/>
</dbReference>
<name>V7D4J3_9PSED</name>
<dbReference type="Pfam" id="PF08676">
    <property type="entry name" value="MutL_C"/>
    <property type="match status" value="1"/>
</dbReference>
<evidence type="ECO:0000259" key="2">
    <source>
        <dbReference type="SMART" id="SM00853"/>
    </source>
</evidence>
<organism evidence="3 4">
    <name type="scientific">Pseudomonas taiwanensis SJ9</name>
    <dbReference type="NCBI Taxonomy" id="1388762"/>
    <lineage>
        <taxon>Bacteria</taxon>
        <taxon>Pseudomonadati</taxon>
        <taxon>Pseudomonadota</taxon>
        <taxon>Gammaproteobacteria</taxon>
        <taxon>Pseudomonadales</taxon>
        <taxon>Pseudomonadaceae</taxon>
        <taxon>Pseudomonas</taxon>
    </lineage>
</organism>
<dbReference type="InterPro" id="IPR042120">
    <property type="entry name" value="MutL_C_dimsub"/>
</dbReference>
<evidence type="ECO:0000256" key="1">
    <source>
        <dbReference type="SAM" id="MobiDB-lite"/>
    </source>
</evidence>
<dbReference type="InterPro" id="IPR038973">
    <property type="entry name" value="MutL/Mlh/Pms-like"/>
</dbReference>
<dbReference type="GO" id="GO:0032300">
    <property type="term" value="C:mismatch repair complex"/>
    <property type="evidence" value="ECO:0007669"/>
    <property type="project" value="InterPro"/>
</dbReference>
<dbReference type="AlphaFoldDB" id="V7D4J3"/>
<comment type="caution">
    <text evidence="3">The sequence shown here is derived from an EMBL/GenBank/DDBJ whole genome shotgun (WGS) entry which is preliminary data.</text>
</comment>
<sequence>PRGPQQSFSSGGSGAGYQYQYTPRPSQPLPAAEAQAVYREFYKPLDDGAVPTTLPESQGDIPPLGYALAQLKGIYILAENAIGLVLVDMHAAHERIMYERLKVAMASEGLSGQPLLVPETLALSQREADCAEEHAQWFQRLGFELQRLGPETLAIRQIPALLKQAEANRLVQDVLADLMEYGTSDRIQAHLNELLGTMACHGAVRANRRLAIPEMNALLRDMENTERSGQCNHGRPTWTQMGLDDLDKLFLRGR</sequence>
<dbReference type="SUPFAM" id="SSF118116">
    <property type="entry name" value="DNA mismatch repair protein MutL"/>
    <property type="match status" value="1"/>
</dbReference>
<dbReference type="Proteomes" id="UP000018511">
    <property type="component" value="Unassembled WGS sequence"/>
</dbReference>
<dbReference type="Gene3D" id="3.30.1370.100">
    <property type="entry name" value="MutL, C-terminal domain, regulatory subdomain"/>
    <property type="match status" value="1"/>
</dbReference>